<gene>
    <name evidence="1" type="ORF">MCHLO_11573</name>
</gene>
<reference evidence="1" key="1">
    <citation type="submission" date="2014-09" db="EMBL/GenBank/DDBJ databases">
        <title>Genome sequence of the luminous mushroom Mycena chlorophos for searching fungal bioluminescence genes.</title>
        <authorList>
            <person name="Tanaka Y."/>
            <person name="Kasuga D."/>
            <person name="Oba Y."/>
            <person name="Hase S."/>
            <person name="Sato K."/>
            <person name="Oba Y."/>
            <person name="Sakakibara Y."/>
        </authorList>
    </citation>
    <scope>NUCLEOTIDE SEQUENCE</scope>
</reference>
<proteinExistence type="predicted"/>
<protein>
    <submittedName>
        <fullName evidence="1">Uncharacterized protein</fullName>
    </submittedName>
</protein>
<evidence type="ECO:0000313" key="1">
    <source>
        <dbReference type="EMBL" id="GAT54744.1"/>
    </source>
</evidence>
<sequence length="187" mass="20683">MQPLWNFADVTIAAGPLQVNHPQEFNLISQPTSYFSGLETANYPSTTSSPPKEAHVDLSWPGLAPTPVICATHFRTHQMHVDLRSTTITVPQTEAGAYDLLHLLHSRKARCMVQREAALQRLHEQTLYLNVLRCAVDEAGTNITETEQAICRARLLIRESGLPVFAPSGDCMSCRGTHDSESETESD</sequence>
<dbReference type="EMBL" id="DF848761">
    <property type="protein sequence ID" value="GAT54744.1"/>
    <property type="molecule type" value="Genomic_DNA"/>
</dbReference>
<keyword evidence="2" id="KW-1185">Reference proteome</keyword>
<dbReference type="Proteomes" id="UP000815677">
    <property type="component" value="Unassembled WGS sequence"/>
</dbReference>
<accession>A0ABQ0LVL5</accession>
<organism evidence="1 2">
    <name type="scientific">Mycena chlorophos</name>
    <name type="common">Agaric fungus</name>
    <name type="synonym">Agaricus chlorophos</name>
    <dbReference type="NCBI Taxonomy" id="658473"/>
    <lineage>
        <taxon>Eukaryota</taxon>
        <taxon>Fungi</taxon>
        <taxon>Dikarya</taxon>
        <taxon>Basidiomycota</taxon>
        <taxon>Agaricomycotina</taxon>
        <taxon>Agaricomycetes</taxon>
        <taxon>Agaricomycetidae</taxon>
        <taxon>Agaricales</taxon>
        <taxon>Marasmiineae</taxon>
        <taxon>Mycenaceae</taxon>
        <taxon>Mycena</taxon>
    </lineage>
</organism>
<evidence type="ECO:0000313" key="2">
    <source>
        <dbReference type="Proteomes" id="UP000815677"/>
    </source>
</evidence>
<name>A0ABQ0LVL5_MYCCL</name>